<protein>
    <submittedName>
        <fullName evidence="3">Ras-GEF domain-containing protein</fullName>
    </submittedName>
</protein>
<evidence type="ECO:0000313" key="3">
    <source>
        <dbReference type="WBParaSite" id="GPUH_0001553101-mRNA-1"/>
    </source>
</evidence>
<reference evidence="3" key="1">
    <citation type="submission" date="2016-06" db="UniProtKB">
        <authorList>
            <consortium name="WormBaseParasite"/>
        </authorList>
    </citation>
    <scope>IDENTIFICATION</scope>
</reference>
<sequence length="236" mass="27437">MSPAENGGWADNNALDEECEYNCIEPFAGESSLVMPVSQLMHRECRKVLEKLASVAQRACSLTRAKIQPDKTKSKRCVPDFSDIAHLAISFQGICLPGEQMNLVKEALERWSCKTHSTPGEMAHLYIRDRYPNMRLLFDKYSQLTSIYRDTVTNIIEMVVESADSLGCFNRSYWRKVCEALCELPHQFPRMRRRSEVTLAWRIIILFLFCKIEYAMELRHRCVQAFHSYDNPCYIY</sequence>
<evidence type="ECO:0000313" key="2">
    <source>
        <dbReference type="Proteomes" id="UP000271098"/>
    </source>
</evidence>
<gene>
    <name evidence="1" type="ORF">GPUH_LOCUS15511</name>
</gene>
<dbReference type="Proteomes" id="UP000271098">
    <property type="component" value="Unassembled WGS sequence"/>
</dbReference>
<evidence type="ECO:0000313" key="1">
    <source>
        <dbReference type="EMBL" id="VDN26134.1"/>
    </source>
</evidence>
<dbReference type="EMBL" id="UYRT01082540">
    <property type="protein sequence ID" value="VDN26134.1"/>
    <property type="molecule type" value="Genomic_DNA"/>
</dbReference>
<dbReference type="AlphaFoldDB" id="A0A183E3G9"/>
<proteinExistence type="predicted"/>
<reference evidence="1 2" key="2">
    <citation type="submission" date="2018-11" db="EMBL/GenBank/DDBJ databases">
        <authorList>
            <consortium name="Pathogen Informatics"/>
        </authorList>
    </citation>
    <scope>NUCLEOTIDE SEQUENCE [LARGE SCALE GENOMIC DNA]</scope>
</reference>
<dbReference type="OrthoDB" id="5815000at2759"/>
<name>A0A183E3G9_9BILA</name>
<keyword evidence="2" id="KW-1185">Reference proteome</keyword>
<organism evidence="3">
    <name type="scientific">Gongylonema pulchrum</name>
    <dbReference type="NCBI Taxonomy" id="637853"/>
    <lineage>
        <taxon>Eukaryota</taxon>
        <taxon>Metazoa</taxon>
        <taxon>Ecdysozoa</taxon>
        <taxon>Nematoda</taxon>
        <taxon>Chromadorea</taxon>
        <taxon>Rhabditida</taxon>
        <taxon>Spirurina</taxon>
        <taxon>Spiruromorpha</taxon>
        <taxon>Spiruroidea</taxon>
        <taxon>Gongylonematidae</taxon>
        <taxon>Gongylonema</taxon>
    </lineage>
</organism>
<accession>A0A183E3G9</accession>
<dbReference type="WBParaSite" id="GPUH_0001553101-mRNA-1">
    <property type="protein sequence ID" value="GPUH_0001553101-mRNA-1"/>
    <property type="gene ID" value="GPUH_0001553101"/>
</dbReference>